<dbReference type="PANTHER" id="PTHR23502:SF47">
    <property type="entry name" value="MAJOR FACILITATOR SUPERFAMILY (MFS) PROFILE DOMAIN-CONTAINING PROTEIN-RELATED"/>
    <property type="match status" value="1"/>
</dbReference>
<feature type="compositionally biased region" description="Basic and acidic residues" evidence="5">
    <location>
        <begin position="22"/>
        <end position="39"/>
    </location>
</feature>
<sequence>MATAIAPPDPPSIPSEVPSARSSEDTSRILANKAEKSDDGLSTPSDQFSDLEKGPTGPLEQQQQPRTLEQIEYLDTRRRWGITASMGSLVFAVTFAIFIFSVNSGYGFVFDPIAFGPMSEVMGRHFPRFSGYILFAIFQIPVALTQNVATICVAYTICIFVAGGFAGPVTGPIAGGFITESHLGWRWTSWITLIMAGFLGSIGYLIIPETFLYGIVYLLFEAYSISPHEQRGWNLGVASLPLAAFTVGIPPGAALITYSATTKFTRAFVKHGKSHVVSRSFVLILNVIVCRMSNPHIPWPSQVLSTVLIGLGYMVPFRRGMPYLIGCYGFYSNSAIAVNAFIRSIFGAFFPSFMLVIYKRLGVEWASSLLGFLCVVFAPVPVLFNIYGKRIRERSPWVPRG</sequence>
<dbReference type="GO" id="GO:0005886">
    <property type="term" value="C:plasma membrane"/>
    <property type="evidence" value="ECO:0007669"/>
    <property type="project" value="TreeGrafter"/>
</dbReference>
<dbReference type="OrthoDB" id="446368at2759"/>
<keyword evidence="2 6" id="KW-0812">Transmembrane</keyword>
<reference evidence="8" key="1">
    <citation type="journal article" date="2020" name="Stud. Mycol.">
        <title>101 Dothideomycetes genomes: A test case for predicting lifestyles and emergence of pathogens.</title>
        <authorList>
            <person name="Haridas S."/>
            <person name="Albert R."/>
            <person name="Binder M."/>
            <person name="Bloem J."/>
            <person name="LaButti K."/>
            <person name="Salamov A."/>
            <person name="Andreopoulos B."/>
            <person name="Baker S."/>
            <person name="Barry K."/>
            <person name="Bills G."/>
            <person name="Bluhm B."/>
            <person name="Cannon C."/>
            <person name="Castanera R."/>
            <person name="Culley D."/>
            <person name="Daum C."/>
            <person name="Ezra D."/>
            <person name="Gonzalez J."/>
            <person name="Henrissat B."/>
            <person name="Kuo A."/>
            <person name="Liang C."/>
            <person name="Lipzen A."/>
            <person name="Lutzoni F."/>
            <person name="Magnuson J."/>
            <person name="Mondo S."/>
            <person name="Nolan M."/>
            <person name="Ohm R."/>
            <person name="Pangilinan J."/>
            <person name="Park H.-J."/>
            <person name="Ramirez L."/>
            <person name="Alfaro M."/>
            <person name="Sun H."/>
            <person name="Tritt A."/>
            <person name="Yoshinaga Y."/>
            <person name="Zwiers L.-H."/>
            <person name="Turgeon B."/>
            <person name="Goodwin S."/>
            <person name="Spatafora J."/>
            <person name="Crous P."/>
            <person name="Grigoriev I."/>
        </authorList>
    </citation>
    <scope>NUCLEOTIDE SEQUENCE [LARGE SCALE GENOMIC DNA]</scope>
    <source>
        <strain evidence="8">CBS 304.66</strain>
    </source>
</reference>
<dbReference type="Gene3D" id="1.20.1250.20">
    <property type="entry name" value="MFS general substrate transporter like domains"/>
    <property type="match status" value="1"/>
</dbReference>
<comment type="caution">
    <text evidence="7">The sequence shown here is derived from an EMBL/GenBank/DDBJ whole genome shotgun (WGS) entry which is preliminary data.</text>
</comment>
<evidence type="ECO:0000256" key="4">
    <source>
        <dbReference type="ARBA" id="ARBA00023136"/>
    </source>
</evidence>
<dbReference type="EMBL" id="ML986860">
    <property type="protein sequence ID" value="KAF2257723.1"/>
    <property type="molecule type" value="Genomic_DNA"/>
</dbReference>
<dbReference type="InterPro" id="IPR036259">
    <property type="entry name" value="MFS_trans_sf"/>
</dbReference>
<feature type="transmembrane region" description="Helical" evidence="6">
    <location>
        <begin position="190"/>
        <end position="220"/>
    </location>
</feature>
<evidence type="ECO:0000313" key="8">
    <source>
        <dbReference type="Proteomes" id="UP000800093"/>
    </source>
</evidence>
<evidence type="ECO:0000256" key="2">
    <source>
        <dbReference type="ARBA" id="ARBA00022692"/>
    </source>
</evidence>
<feature type="transmembrane region" description="Helical" evidence="6">
    <location>
        <begin position="87"/>
        <end position="109"/>
    </location>
</feature>
<dbReference type="GO" id="GO:0022857">
    <property type="term" value="F:transmembrane transporter activity"/>
    <property type="evidence" value="ECO:0007669"/>
    <property type="project" value="TreeGrafter"/>
</dbReference>
<feature type="region of interest" description="Disordered" evidence="5">
    <location>
        <begin position="1"/>
        <end position="64"/>
    </location>
</feature>
<dbReference type="AlphaFoldDB" id="A0A9P4JW52"/>
<feature type="transmembrane region" description="Helical" evidence="6">
    <location>
        <begin position="129"/>
        <end position="145"/>
    </location>
</feature>
<feature type="transmembrane region" description="Helical" evidence="6">
    <location>
        <begin position="232"/>
        <end position="256"/>
    </location>
</feature>
<feature type="transmembrane region" description="Helical" evidence="6">
    <location>
        <begin position="152"/>
        <end position="178"/>
    </location>
</feature>
<evidence type="ECO:0000256" key="6">
    <source>
        <dbReference type="SAM" id="Phobius"/>
    </source>
</evidence>
<evidence type="ECO:0000256" key="5">
    <source>
        <dbReference type="SAM" id="MobiDB-lite"/>
    </source>
</evidence>
<evidence type="ECO:0000256" key="3">
    <source>
        <dbReference type="ARBA" id="ARBA00022989"/>
    </source>
</evidence>
<keyword evidence="3 6" id="KW-1133">Transmembrane helix</keyword>
<name>A0A9P4JW52_9PLEO</name>
<protein>
    <submittedName>
        <fullName evidence="7">MFS general substrate transporter</fullName>
    </submittedName>
</protein>
<keyword evidence="4 6" id="KW-0472">Membrane</keyword>
<accession>A0A9P4JW52</accession>
<comment type="subcellular location">
    <subcellularLocation>
        <location evidence="1">Membrane</location>
        <topology evidence="1">Multi-pass membrane protein</topology>
    </subcellularLocation>
</comment>
<feature type="transmembrane region" description="Helical" evidence="6">
    <location>
        <begin position="369"/>
        <end position="387"/>
    </location>
</feature>
<dbReference type="SUPFAM" id="SSF103473">
    <property type="entry name" value="MFS general substrate transporter"/>
    <property type="match status" value="1"/>
</dbReference>
<dbReference type="PANTHER" id="PTHR23502">
    <property type="entry name" value="MAJOR FACILITATOR SUPERFAMILY"/>
    <property type="match status" value="1"/>
</dbReference>
<keyword evidence="8" id="KW-1185">Reference proteome</keyword>
<evidence type="ECO:0000256" key="1">
    <source>
        <dbReference type="ARBA" id="ARBA00004141"/>
    </source>
</evidence>
<gene>
    <name evidence="7" type="ORF">CC78DRAFT_556876</name>
</gene>
<organism evidence="7 8">
    <name type="scientific">Lojkania enalia</name>
    <dbReference type="NCBI Taxonomy" id="147567"/>
    <lineage>
        <taxon>Eukaryota</taxon>
        <taxon>Fungi</taxon>
        <taxon>Dikarya</taxon>
        <taxon>Ascomycota</taxon>
        <taxon>Pezizomycotina</taxon>
        <taxon>Dothideomycetes</taxon>
        <taxon>Pleosporomycetidae</taxon>
        <taxon>Pleosporales</taxon>
        <taxon>Pleosporales incertae sedis</taxon>
        <taxon>Lojkania</taxon>
    </lineage>
</organism>
<evidence type="ECO:0000313" key="7">
    <source>
        <dbReference type="EMBL" id="KAF2257723.1"/>
    </source>
</evidence>
<feature type="transmembrane region" description="Helical" evidence="6">
    <location>
        <begin position="297"/>
        <end position="315"/>
    </location>
</feature>
<dbReference type="Proteomes" id="UP000800093">
    <property type="component" value="Unassembled WGS sequence"/>
</dbReference>
<proteinExistence type="predicted"/>